<reference evidence="1 2" key="1">
    <citation type="submission" date="2024-01" db="EMBL/GenBank/DDBJ databases">
        <title>Maribacter spp. originated from different algae showed divergent polysaccharides utilization ability.</title>
        <authorList>
            <person name="Wang H."/>
            <person name="Wu Y."/>
        </authorList>
    </citation>
    <scope>NUCLEOTIDE SEQUENCE [LARGE SCALE GENOMIC DNA]</scope>
    <source>
        <strain evidence="1 2">PR1</strain>
    </source>
</reference>
<sequence length="371" mass="42615">MQKNVNILVDANQNLLKIRRYLIFFYVSLCSLSGCNEATNTLDIQMEKKGEKVVSIRFAYPENSKDIAVYLQGEKETALLGSFDGVGEQQRFTPVVPFTSGEAYEIRKGDEVLSKFVIPPSISEKTAEIIEIYPVQDTVPQNLLKIYIQFSRPMQNVGNALDYITVYNETEKKEEQLFLSLETELWNREHDRLTLWLDPGRIKTDLIPNREEGPPLSTGNDYILVISDTWKTTDGQTLKQGYRKTWHVTERDETKPDVENWNIIPPNPDSRSPLTIQFEEPVDFVLAKESLTIQNDNGEALSGQWEVSSLATSVRFIPTKFWDAGNYNLLVDAKLEDWAGNNLNRLFDENLLTQPKQVEYNDIFMKPFVIE</sequence>
<accession>A0ABU7ISL1</accession>
<proteinExistence type="predicted"/>
<keyword evidence="2" id="KW-1185">Reference proteome</keyword>
<name>A0ABU7ISL1_9FLAO</name>
<evidence type="ECO:0000313" key="1">
    <source>
        <dbReference type="EMBL" id="MEE1975870.1"/>
    </source>
</evidence>
<dbReference type="Proteomes" id="UP001356308">
    <property type="component" value="Unassembled WGS sequence"/>
</dbReference>
<evidence type="ECO:0000313" key="2">
    <source>
        <dbReference type="Proteomes" id="UP001356308"/>
    </source>
</evidence>
<dbReference type="PROSITE" id="PS51257">
    <property type="entry name" value="PROKAR_LIPOPROTEIN"/>
    <property type="match status" value="1"/>
</dbReference>
<dbReference type="EMBL" id="JAZDDG010000003">
    <property type="protein sequence ID" value="MEE1975870.1"/>
    <property type="molecule type" value="Genomic_DNA"/>
</dbReference>
<gene>
    <name evidence="1" type="ORF">V1I91_07300</name>
</gene>
<comment type="caution">
    <text evidence="1">The sequence shown here is derived from an EMBL/GenBank/DDBJ whole genome shotgun (WGS) entry which is preliminary data.</text>
</comment>
<evidence type="ECO:0008006" key="3">
    <source>
        <dbReference type="Google" id="ProtNLM"/>
    </source>
</evidence>
<organism evidence="1 2">
    <name type="scientific">Maribacter cobaltidurans</name>
    <dbReference type="NCBI Taxonomy" id="1178778"/>
    <lineage>
        <taxon>Bacteria</taxon>
        <taxon>Pseudomonadati</taxon>
        <taxon>Bacteroidota</taxon>
        <taxon>Flavobacteriia</taxon>
        <taxon>Flavobacteriales</taxon>
        <taxon>Flavobacteriaceae</taxon>
        <taxon>Maribacter</taxon>
    </lineage>
</organism>
<protein>
    <recommendedName>
        <fullName evidence="3">SbsA Ig-like domain-containing protein</fullName>
    </recommendedName>
</protein>